<name>A0A4P8EX82_9CAUD</name>
<evidence type="ECO:0000313" key="2">
    <source>
        <dbReference type="EMBL" id="QCO71622.1"/>
    </source>
</evidence>
<feature type="compositionally biased region" description="Polar residues" evidence="1">
    <location>
        <begin position="10"/>
        <end position="26"/>
    </location>
</feature>
<evidence type="ECO:0000313" key="3">
    <source>
        <dbReference type="Proteomes" id="UP000299130"/>
    </source>
</evidence>
<proteinExistence type="predicted"/>
<dbReference type="KEGG" id="vg:79674997"/>
<sequence>MPIRFYCIKQTGQKAGQKEAGQSGTAPLSPPVLPRVLADRDRRDKAQSFRLDGGHGPPSSETE</sequence>
<dbReference type="EMBL" id="MK728541">
    <property type="protein sequence ID" value="QCO71622.1"/>
    <property type="molecule type" value="Genomic_DNA"/>
</dbReference>
<protein>
    <submittedName>
        <fullName evidence="2">Uncharacterized protein</fullName>
    </submittedName>
</protein>
<reference evidence="2 3" key="1">
    <citation type="submission" date="2019-03" db="EMBL/GenBank/DDBJ databases">
        <title>Comparative analysis and characterization of phage CEC_Kaz_2018 infecting multidrug resistant Escherichia coli isolated from chicken.</title>
        <authorList>
            <person name="Bogoyavlenskiy A."/>
            <person name="Alexyuk M."/>
            <person name="Alexyuk P."/>
            <person name="Moldakhanov Y."/>
            <person name="Turmagambetova A."/>
            <person name="Berezin V."/>
        </authorList>
    </citation>
    <scope>NUCLEOTIDE SEQUENCE [LARGE SCALE GENOMIC DNA]</scope>
</reference>
<organism evidence="2 3">
    <name type="scientific">Escherichia phage CEC_Kaz_2018</name>
    <dbReference type="NCBI Taxonomy" id="2565596"/>
    <lineage>
        <taxon>Viruses</taxon>
        <taxon>Duplodnaviria</taxon>
        <taxon>Heunggongvirae</taxon>
        <taxon>Uroviricota</taxon>
        <taxon>Caudoviricetes</taxon>
        <taxon>Dhillonvirus</taxon>
        <taxon>Dhillonvirus CECKaz2018</taxon>
    </lineage>
</organism>
<dbReference type="GeneID" id="79674997"/>
<accession>A0A4P8EX82</accession>
<feature type="compositionally biased region" description="Basic and acidic residues" evidence="1">
    <location>
        <begin position="37"/>
        <end position="47"/>
    </location>
</feature>
<dbReference type="RefSeq" id="YP_010741453.1">
    <property type="nucleotide sequence ID" value="NC_073070.1"/>
</dbReference>
<evidence type="ECO:0000256" key="1">
    <source>
        <dbReference type="SAM" id="MobiDB-lite"/>
    </source>
</evidence>
<feature type="region of interest" description="Disordered" evidence="1">
    <location>
        <begin position="10"/>
        <end position="63"/>
    </location>
</feature>
<keyword evidence="3" id="KW-1185">Reference proteome</keyword>
<dbReference type="Proteomes" id="UP000299130">
    <property type="component" value="Segment"/>
</dbReference>